<dbReference type="KEGG" id="izh:FEM41_18865"/>
<dbReference type="EMBL" id="CP040428">
    <property type="protein sequence ID" value="QCT21567.1"/>
    <property type="molecule type" value="Genomic_DNA"/>
</dbReference>
<dbReference type="RefSeq" id="WP_138097723.1">
    <property type="nucleotide sequence ID" value="NZ_CP040428.1"/>
</dbReference>
<keyword evidence="2" id="KW-1185">Reference proteome</keyword>
<dbReference type="InterPro" id="IPR029032">
    <property type="entry name" value="AhpD-like"/>
</dbReference>
<evidence type="ECO:0000313" key="1">
    <source>
        <dbReference type="EMBL" id="QCT21567.1"/>
    </source>
</evidence>
<organism evidence="1 2">
    <name type="scientific">Jejubacter calystegiae</name>
    <dbReference type="NCBI Taxonomy" id="2579935"/>
    <lineage>
        <taxon>Bacteria</taxon>
        <taxon>Pseudomonadati</taxon>
        <taxon>Pseudomonadota</taxon>
        <taxon>Gammaproteobacteria</taxon>
        <taxon>Enterobacterales</taxon>
        <taxon>Enterobacteriaceae</taxon>
        <taxon>Jejubacter</taxon>
    </lineage>
</organism>
<evidence type="ECO:0000313" key="2">
    <source>
        <dbReference type="Proteomes" id="UP000302163"/>
    </source>
</evidence>
<name>A0A4V1G815_9ENTR</name>
<proteinExistence type="predicted"/>
<protein>
    <submittedName>
        <fullName evidence="1">CMD domain-containing protein</fullName>
    </submittedName>
</protein>
<dbReference type="Proteomes" id="UP000302163">
    <property type="component" value="Chromosome"/>
</dbReference>
<dbReference type="AlphaFoldDB" id="A0A4V1G815"/>
<reference evidence="1 2" key="1">
    <citation type="submission" date="2019-05" db="EMBL/GenBank/DDBJ databases">
        <title>Complete genome sequence of Izhakiella calystegiae KSNA2, an endophyte isolated from beach morning glory (Calystegia soldanella).</title>
        <authorList>
            <person name="Jiang L."/>
            <person name="Jeong J.C."/>
            <person name="Kim C.Y."/>
            <person name="Kim D.H."/>
            <person name="Kim S.W."/>
            <person name="Lee j."/>
        </authorList>
    </citation>
    <scope>NUCLEOTIDE SEQUENCE [LARGE SCALE GENOMIC DNA]</scope>
    <source>
        <strain evidence="1 2">KSNA2</strain>
    </source>
</reference>
<dbReference type="OrthoDB" id="6496098at2"/>
<dbReference type="Gene3D" id="1.20.1290.10">
    <property type="entry name" value="AhpD-like"/>
    <property type="match status" value="1"/>
</dbReference>
<dbReference type="SUPFAM" id="SSF69118">
    <property type="entry name" value="AhpD-like"/>
    <property type="match status" value="2"/>
</dbReference>
<gene>
    <name evidence="1" type="ORF">FEM41_18865</name>
</gene>
<accession>A0A4V1G815</accession>
<sequence length="375" mass="41499">MEQRRFSGKSHWYHETQSSLCPADILPLVPEAAGVADPFYLDLPEADEPSAPWLNAARALAHQLLPESLETSRLNTLSCYDRLSTALTVAQVYGVQRLCNHYAARLAPQPGPDSSRESNHRLTQITQYARQLASHPTLIGSRARQQLVGVGLSDIDIIHFHLIIGFVGFQARAVAAAQALAGFDVRWLPGMEMQQPAAAEHFSHTGDGWRSELCRNAPGTLSERLEPQQLPLRLRPLAPLFIQDNRSQADLLTLSRHFDAGTPEKLLCTLLSARINGSVICFNAAARRWVMDKTLPDAMRNGERALQAWGHNHPRESAIIQALQLLIRAPGNFGHGAIQPLRTQGISDADINHLLLCCALCGWFDRMMVGLGEWE</sequence>